<dbReference type="AlphaFoldDB" id="A0A0V1EIV0"/>
<dbReference type="EMBL" id="JYDT01000988">
    <property type="protein sequence ID" value="KRY73726.1"/>
    <property type="molecule type" value="Genomic_DNA"/>
</dbReference>
<accession>A0A0V1EIV0</accession>
<reference evidence="1 2" key="1">
    <citation type="submission" date="2015-01" db="EMBL/GenBank/DDBJ databases">
        <title>Evolution of Trichinella species and genotypes.</title>
        <authorList>
            <person name="Korhonen P.K."/>
            <person name="Edoardo P."/>
            <person name="Giuseppe L.R."/>
            <person name="Gasser R.B."/>
        </authorList>
    </citation>
    <scope>NUCLEOTIDE SEQUENCE [LARGE SCALE GENOMIC DNA]</scope>
    <source>
        <strain evidence="1">ISS470</strain>
    </source>
</reference>
<organism evidence="1 2">
    <name type="scientific">Trichinella pseudospiralis</name>
    <name type="common">Parasitic roundworm</name>
    <dbReference type="NCBI Taxonomy" id="6337"/>
    <lineage>
        <taxon>Eukaryota</taxon>
        <taxon>Metazoa</taxon>
        <taxon>Ecdysozoa</taxon>
        <taxon>Nematoda</taxon>
        <taxon>Enoplea</taxon>
        <taxon>Dorylaimia</taxon>
        <taxon>Trichinellida</taxon>
        <taxon>Trichinellidae</taxon>
        <taxon>Trichinella</taxon>
    </lineage>
</organism>
<protein>
    <submittedName>
        <fullName evidence="1">Uncharacterized protein</fullName>
    </submittedName>
</protein>
<gene>
    <name evidence="1" type="ORF">T4D_11259</name>
</gene>
<evidence type="ECO:0000313" key="2">
    <source>
        <dbReference type="Proteomes" id="UP000054995"/>
    </source>
</evidence>
<dbReference type="Proteomes" id="UP000054995">
    <property type="component" value="Unassembled WGS sequence"/>
</dbReference>
<name>A0A0V1EIV0_TRIPS</name>
<evidence type="ECO:0000313" key="1">
    <source>
        <dbReference type="EMBL" id="KRY73726.1"/>
    </source>
</evidence>
<proteinExistence type="predicted"/>
<keyword evidence="2" id="KW-1185">Reference proteome</keyword>
<sequence>MKSSCQCLPNFGKLIFKGARKEAAQEVSTALVISTSE</sequence>
<comment type="caution">
    <text evidence="1">The sequence shown here is derived from an EMBL/GenBank/DDBJ whole genome shotgun (WGS) entry which is preliminary data.</text>
</comment>